<organism evidence="2 3">
    <name type="scientific">Caminibacter mediatlanticus TB-2</name>
    <dbReference type="NCBI Taxonomy" id="391592"/>
    <lineage>
        <taxon>Bacteria</taxon>
        <taxon>Pseudomonadati</taxon>
        <taxon>Campylobacterota</taxon>
        <taxon>Epsilonproteobacteria</taxon>
        <taxon>Nautiliales</taxon>
        <taxon>Nautiliaceae</taxon>
        <taxon>Caminibacter</taxon>
    </lineage>
</organism>
<dbReference type="AlphaFoldDB" id="A0AAI9AHP1"/>
<dbReference type="RefSeq" id="WP_007474416.1">
    <property type="nucleotide sequence ID" value="NZ_ABCJ01000003.1"/>
</dbReference>
<evidence type="ECO:0000256" key="1">
    <source>
        <dbReference type="SAM" id="Phobius"/>
    </source>
</evidence>
<comment type="caution">
    <text evidence="2">The sequence shown here is derived from an EMBL/GenBank/DDBJ whole genome shotgun (WGS) entry which is preliminary data.</text>
</comment>
<dbReference type="InterPro" id="IPR011990">
    <property type="entry name" value="TPR-like_helical_dom_sf"/>
</dbReference>
<sequence>MDYKDPLFSVIAFFTIVLITIIITITLGKVREHLKQKEIDKLLKDFDFIEIEELNIDNNSLNALLMLAKAYEIKGDYEKALKIYFLIQKQNNSKEILKKIAYLYFKAGFLEKARNIIYKVLKVYPRDKEALKLLILIDEKLNNYEEIIDIIEIFEELGEELKDEKANALIKLFNNCNKELCKKYKSFEDIYKEYPFIRKEYVIYLFKTNPKKAYEILDKYEDLDLYFYRSDIPDNDKFCDILAAKKLKKCNIKSPFEIEVLKYLPTNLAELEFEYICLKCKKVFPIYSSRCPKCNSLFKLKLLIKIAPKTKKINIENISI</sequence>
<evidence type="ECO:0000313" key="3">
    <source>
        <dbReference type="Proteomes" id="UP000003288"/>
    </source>
</evidence>
<reference evidence="2 3" key="1">
    <citation type="journal article" date="2011" name="Stand. Genomic Sci.">
        <title>Draft genome sequence of Caminibacter mediatlanticus strain TB-2, an epsilonproteobacterium isolated from a deep-sea hydrothermal vent.</title>
        <authorList>
            <person name="Giovannelli D."/>
            <person name="Ferriera S."/>
            <person name="Johnson J."/>
            <person name="Kravitz S."/>
            <person name="Perez-Rodriguez I."/>
            <person name="Ricci J."/>
            <person name="O'Brien C."/>
            <person name="Voordeckers J.W."/>
            <person name="Bini E."/>
            <person name="Vetriani C."/>
        </authorList>
    </citation>
    <scope>NUCLEOTIDE SEQUENCE [LARGE SCALE GENOMIC DNA]</scope>
    <source>
        <strain evidence="2 3">TB-2</strain>
    </source>
</reference>
<keyword evidence="1" id="KW-0472">Membrane</keyword>
<accession>A0AAI9AHP1</accession>
<protein>
    <submittedName>
        <fullName evidence="2">TPR repeat</fullName>
    </submittedName>
</protein>
<evidence type="ECO:0000313" key="2">
    <source>
        <dbReference type="EMBL" id="EDM23858.1"/>
    </source>
</evidence>
<keyword evidence="1" id="KW-1133">Transmembrane helix</keyword>
<dbReference type="Gene3D" id="1.25.40.10">
    <property type="entry name" value="Tetratricopeptide repeat domain"/>
    <property type="match status" value="1"/>
</dbReference>
<dbReference type="SUPFAM" id="SSF48452">
    <property type="entry name" value="TPR-like"/>
    <property type="match status" value="1"/>
</dbReference>
<name>A0AAI9AHP1_9BACT</name>
<feature type="transmembrane region" description="Helical" evidence="1">
    <location>
        <begin position="6"/>
        <end position="27"/>
    </location>
</feature>
<gene>
    <name evidence="2" type="ORF">CMTB2_01284</name>
</gene>
<proteinExistence type="predicted"/>
<dbReference type="EMBL" id="ABCJ01000003">
    <property type="protein sequence ID" value="EDM23858.1"/>
    <property type="molecule type" value="Genomic_DNA"/>
</dbReference>
<keyword evidence="1" id="KW-0812">Transmembrane</keyword>
<dbReference type="Proteomes" id="UP000003288">
    <property type="component" value="Unassembled WGS sequence"/>
</dbReference>